<dbReference type="InterPro" id="IPR005311">
    <property type="entry name" value="PBP_dimer"/>
</dbReference>
<dbReference type="InterPro" id="IPR012338">
    <property type="entry name" value="Beta-lactam/transpept-like"/>
</dbReference>
<name>A0A3A4AVH9_9ACTN</name>
<dbReference type="InterPro" id="IPR036138">
    <property type="entry name" value="PBP_dimer_sf"/>
</dbReference>
<dbReference type="InterPro" id="IPR050515">
    <property type="entry name" value="Beta-lactam/transpept"/>
</dbReference>
<keyword evidence="12" id="KW-0472">Membrane</keyword>
<keyword evidence="6" id="KW-0645">Protease</keyword>
<dbReference type="NCBIfam" id="TIGR03423">
    <property type="entry name" value="pbp2_mrdA"/>
    <property type="match status" value="1"/>
</dbReference>
<dbReference type="Gene3D" id="3.40.710.10">
    <property type="entry name" value="DD-peptidase/beta-lactamase superfamily"/>
    <property type="match status" value="1"/>
</dbReference>
<dbReference type="GO" id="GO:0009252">
    <property type="term" value="P:peptidoglycan biosynthetic process"/>
    <property type="evidence" value="ECO:0007669"/>
    <property type="project" value="UniProtKB-KW"/>
</dbReference>
<dbReference type="EMBL" id="QZEY01000004">
    <property type="protein sequence ID" value="RJL32721.1"/>
    <property type="molecule type" value="Genomic_DNA"/>
</dbReference>
<sequence>MRRPSRSRLFVVHLLVASLFLVLFGRLWQVQVLDGGRYARAAVEDHVRQITVPAVRGRIVDDRGRPLVRNRTAMVVSVDLIQLGRLPGRGRDVLRRLASALGRPYGEIAGRARLCSPTVGRPCWPGSPYQPVPVADGVEERVALQIVERPEVFPGVTAEARPVREYPGGPLAAHVLGYLAPDDVSGGGDPSGTRLVGRDGLEATYDADLRGTPGRREVVVDSAGQVLRVAREQPPRAGATLVTSIDAKVQEVVEKALAKAVRRAPGASTGAAVVLDARTGRVVAMAGYPSYDPRVWTGGISPADYRRLTSGDRPLVPRAIQGQWPPASTWKITSTVAAVKAGKDPRGGYDCSGSYRVGDRSFRNFGGIGHGTMDLRRALVVSCDTIYYRFAHEMWRKDQKAKNPADPMQKTARAFGFGRRTGVDLPGEAAGRVPDRAWKRAYWESTREAACAEARRGHPELARRDPARARYLTAVAAESCTHGYLWTAGDAANFSIGQGDVLVTPLQLARAYAALANGGTLFGPRVARAVVAADGRVLREITPPAEGRLPVGKKTLKYIRDALAEVPRSGTAAAAFAGFPWERVAVAGKTGTAESFGARDTSWFASYAPAGRPRLVTVVVIGNGGTGADAAAPAVREIWEGIYGLGGREAALPGGVPADDLPRLDAAGAEAPAARGEARAARGETAVKGAGPGKAAPEGDSE</sequence>
<evidence type="ECO:0000259" key="15">
    <source>
        <dbReference type="Pfam" id="PF00905"/>
    </source>
</evidence>
<dbReference type="InterPro" id="IPR017790">
    <property type="entry name" value="Penicillin-binding_protein_2"/>
</dbReference>
<keyword evidence="9" id="KW-0133">Cell shape</keyword>
<dbReference type="GO" id="GO:0071555">
    <property type="term" value="P:cell wall organization"/>
    <property type="evidence" value="ECO:0007669"/>
    <property type="project" value="UniProtKB-KW"/>
</dbReference>
<evidence type="ECO:0000256" key="10">
    <source>
        <dbReference type="ARBA" id="ARBA00022984"/>
    </source>
</evidence>
<evidence type="ECO:0000256" key="4">
    <source>
        <dbReference type="ARBA" id="ARBA00022475"/>
    </source>
</evidence>
<evidence type="ECO:0000256" key="3">
    <source>
        <dbReference type="ARBA" id="ARBA00007171"/>
    </source>
</evidence>
<feature type="domain" description="Penicillin-binding protein dimerisation" evidence="16">
    <location>
        <begin position="52"/>
        <end position="229"/>
    </location>
</feature>
<evidence type="ECO:0000256" key="11">
    <source>
        <dbReference type="ARBA" id="ARBA00022989"/>
    </source>
</evidence>
<comment type="caution">
    <text evidence="17">The sequence shown here is derived from an EMBL/GenBank/DDBJ whole genome shotgun (WGS) entry which is preliminary data.</text>
</comment>
<evidence type="ECO:0000313" key="18">
    <source>
        <dbReference type="Proteomes" id="UP000265768"/>
    </source>
</evidence>
<evidence type="ECO:0000256" key="13">
    <source>
        <dbReference type="ARBA" id="ARBA00023316"/>
    </source>
</evidence>
<dbReference type="Pfam" id="PF00905">
    <property type="entry name" value="Transpeptidase"/>
    <property type="match status" value="1"/>
</dbReference>
<keyword evidence="11" id="KW-1133">Transmembrane helix</keyword>
<evidence type="ECO:0000256" key="2">
    <source>
        <dbReference type="ARBA" id="ARBA00004236"/>
    </source>
</evidence>
<accession>A0A3A4AVH9</accession>
<evidence type="ECO:0000256" key="7">
    <source>
        <dbReference type="ARBA" id="ARBA00022692"/>
    </source>
</evidence>
<reference evidence="17 18" key="1">
    <citation type="submission" date="2018-09" db="EMBL/GenBank/DDBJ databases">
        <title>YIM 75507 draft genome.</title>
        <authorList>
            <person name="Tang S."/>
            <person name="Feng Y."/>
        </authorList>
    </citation>
    <scope>NUCLEOTIDE SEQUENCE [LARGE SCALE GENOMIC DNA]</scope>
    <source>
        <strain evidence="17 18">YIM 75507</strain>
    </source>
</reference>
<keyword evidence="4" id="KW-1003">Cell membrane</keyword>
<dbReference type="SUPFAM" id="SSF56519">
    <property type="entry name" value="Penicillin binding protein dimerisation domain"/>
    <property type="match status" value="1"/>
</dbReference>
<dbReference type="Proteomes" id="UP000265768">
    <property type="component" value="Unassembled WGS sequence"/>
</dbReference>
<keyword evidence="5" id="KW-0997">Cell inner membrane</keyword>
<dbReference type="GO" id="GO:0008658">
    <property type="term" value="F:penicillin binding"/>
    <property type="evidence" value="ECO:0007669"/>
    <property type="project" value="InterPro"/>
</dbReference>
<evidence type="ECO:0000256" key="5">
    <source>
        <dbReference type="ARBA" id="ARBA00022519"/>
    </source>
</evidence>
<comment type="similarity">
    <text evidence="3">Belongs to the transpeptidase family.</text>
</comment>
<dbReference type="PANTHER" id="PTHR30627:SF2">
    <property type="entry name" value="PEPTIDOGLYCAN D,D-TRANSPEPTIDASE MRDA"/>
    <property type="match status" value="1"/>
</dbReference>
<dbReference type="OrthoDB" id="9766847at2"/>
<organism evidence="17 18">
    <name type="scientific">Bailinhaonella thermotolerans</name>
    <dbReference type="NCBI Taxonomy" id="1070861"/>
    <lineage>
        <taxon>Bacteria</taxon>
        <taxon>Bacillati</taxon>
        <taxon>Actinomycetota</taxon>
        <taxon>Actinomycetes</taxon>
        <taxon>Streptosporangiales</taxon>
        <taxon>Streptosporangiaceae</taxon>
        <taxon>Bailinhaonella</taxon>
    </lineage>
</organism>
<feature type="compositionally biased region" description="Low complexity" evidence="14">
    <location>
        <begin position="666"/>
        <end position="675"/>
    </location>
</feature>
<feature type="region of interest" description="Disordered" evidence="14">
    <location>
        <begin position="659"/>
        <end position="702"/>
    </location>
</feature>
<dbReference type="GO" id="GO:0006508">
    <property type="term" value="P:proteolysis"/>
    <property type="evidence" value="ECO:0007669"/>
    <property type="project" value="UniProtKB-KW"/>
</dbReference>
<dbReference type="Pfam" id="PF03717">
    <property type="entry name" value="PBP_dimer"/>
    <property type="match status" value="1"/>
</dbReference>
<keyword evidence="13" id="KW-0961">Cell wall biogenesis/degradation</keyword>
<keyword evidence="10" id="KW-0573">Peptidoglycan synthesis</keyword>
<gene>
    <name evidence="17" type="primary">mrdA</name>
    <name evidence="17" type="ORF">D5H75_14650</name>
</gene>
<evidence type="ECO:0000256" key="12">
    <source>
        <dbReference type="ARBA" id="ARBA00023136"/>
    </source>
</evidence>
<dbReference type="PANTHER" id="PTHR30627">
    <property type="entry name" value="PEPTIDOGLYCAN D,D-TRANSPEPTIDASE"/>
    <property type="match status" value="1"/>
</dbReference>
<dbReference type="GO" id="GO:0005886">
    <property type="term" value="C:plasma membrane"/>
    <property type="evidence" value="ECO:0007669"/>
    <property type="project" value="UniProtKB-SubCell"/>
</dbReference>
<dbReference type="GO" id="GO:0008360">
    <property type="term" value="P:regulation of cell shape"/>
    <property type="evidence" value="ECO:0007669"/>
    <property type="project" value="UniProtKB-KW"/>
</dbReference>
<protein>
    <submittedName>
        <fullName evidence="17">Penicillin-binding protein 2</fullName>
    </submittedName>
</protein>
<feature type="compositionally biased region" description="Low complexity" evidence="14">
    <location>
        <begin position="683"/>
        <end position="696"/>
    </location>
</feature>
<keyword evidence="7" id="KW-0812">Transmembrane</keyword>
<evidence type="ECO:0000256" key="9">
    <source>
        <dbReference type="ARBA" id="ARBA00022960"/>
    </source>
</evidence>
<dbReference type="AlphaFoldDB" id="A0A3A4AVH9"/>
<evidence type="ECO:0000256" key="6">
    <source>
        <dbReference type="ARBA" id="ARBA00022670"/>
    </source>
</evidence>
<proteinExistence type="inferred from homology"/>
<dbReference type="Gene3D" id="3.90.1310.10">
    <property type="entry name" value="Penicillin-binding protein 2a (Domain 2)"/>
    <property type="match status" value="1"/>
</dbReference>
<evidence type="ECO:0000256" key="14">
    <source>
        <dbReference type="SAM" id="MobiDB-lite"/>
    </source>
</evidence>
<evidence type="ECO:0000256" key="1">
    <source>
        <dbReference type="ARBA" id="ARBA00004167"/>
    </source>
</evidence>
<keyword evidence="18" id="KW-1185">Reference proteome</keyword>
<dbReference type="GO" id="GO:0009002">
    <property type="term" value="F:serine-type D-Ala-D-Ala carboxypeptidase activity"/>
    <property type="evidence" value="ECO:0007669"/>
    <property type="project" value="InterPro"/>
</dbReference>
<keyword evidence="8" id="KW-0378">Hydrolase</keyword>
<evidence type="ECO:0000259" key="16">
    <source>
        <dbReference type="Pfam" id="PF03717"/>
    </source>
</evidence>
<dbReference type="GO" id="GO:0071972">
    <property type="term" value="F:peptidoglycan L,D-transpeptidase activity"/>
    <property type="evidence" value="ECO:0007669"/>
    <property type="project" value="TreeGrafter"/>
</dbReference>
<dbReference type="InterPro" id="IPR001460">
    <property type="entry name" value="PCN-bd_Tpept"/>
</dbReference>
<comment type="subcellular location">
    <subcellularLocation>
        <location evidence="2">Cell membrane</location>
    </subcellularLocation>
    <subcellularLocation>
        <location evidence="1">Membrane</location>
        <topology evidence="1">Single-pass membrane protein</topology>
    </subcellularLocation>
</comment>
<dbReference type="SUPFAM" id="SSF56601">
    <property type="entry name" value="beta-lactamase/transpeptidase-like"/>
    <property type="match status" value="1"/>
</dbReference>
<evidence type="ECO:0000256" key="8">
    <source>
        <dbReference type="ARBA" id="ARBA00022801"/>
    </source>
</evidence>
<feature type="domain" description="Penicillin-binding protein transpeptidase" evidence="15">
    <location>
        <begin position="270"/>
        <end position="639"/>
    </location>
</feature>
<evidence type="ECO:0000313" key="17">
    <source>
        <dbReference type="EMBL" id="RJL32721.1"/>
    </source>
</evidence>